<dbReference type="PANTHER" id="PTHR24305">
    <property type="entry name" value="CYTOCHROME P450"/>
    <property type="match status" value="1"/>
</dbReference>
<dbReference type="EMBL" id="LYCR01000017">
    <property type="protein sequence ID" value="OGM48276.1"/>
    <property type="molecule type" value="Genomic_DNA"/>
</dbReference>
<dbReference type="PRINTS" id="PR00463">
    <property type="entry name" value="EP450I"/>
</dbReference>
<dbReference type="GO" id="GO:0005506">
    <property type="term" value="F:iron ion binding"/>
    <property type="evidence" value="ECO:0007669"/>
    <property type="project" value="InterPro"/>
</dbReference>
<dbReference type="Proteomes" id="UP000179179">
    <property type="component" value="Unassembled WGS sequence"/>
</dbReference>
<dbReference type="OrthoDB" id="1470350at2759"/>
<dbReference type="GO" id="GO:0020037">
    <property type="term" value="F:heme binding"/>
    <property type="evidence" value="ECO:0007669"/>
    <property type="project" value="InterPro"/>
</dbReference>
<dbReference type="GO" id="GO:0016705">
    <property type="term" value="F:oxidoreductase activity, acting on paired donors, with incorporation or reduction of molecular oxygen"/>
    <property type="evidence" value="ECO:0007669"/>
    <property type="project" value="InterPro"/>
</dbReference>
<name>A0A1F8A977_9EURO</name>
<organism evidence="11 12">
    <name type="scientific">Aspergillus bombycis</name>
    <dbReference type="NCBI Taxonomy" id="109264"/>
    <lineage>
        <taxon>Eukaryota</taxon>
        <taxon>Fungi</taxon>
        <taxon>Dikarya</taxon>
        <taxon>Ascomycota</taxon>
        <taxon>Pezizomycotina</taxon>
        <taxon>Eurotiomycetes</taxon>
        <taxon>Eurotiomycetidae</taxon>
        <taxon>Eurotiales</taxon>
        <taxon>Aspergillaceae</taxon>
        <taxon>Aspergillus</taxon>
    </lineage>
</organism>
<dbReference type="InterPro" id="IPR017972">
    <property type="entry name" value="Cyt_P450_CS"/>
</dbReference>
<evidence type="ECO:0000256" key="1">
    <source>
        <dbReference type="ARBA" id="ARBA00001971"/>
    </source>
</evidence>
<keyword evidence="7 9" id="KW-0503">Monooxygenase</keyword>
<evidence type="ECO:0000313" key="12">
    <source>
        <dbReference type="Proteomes" id="UP000179179"/>
    </source>
</evidence>
<comment type="similarity">
    <text evidence="2 9">Belongs to the cytochrome P450 family.</text>
</comment>
<keyword evidence="6 8" id="KW-0408">Iron</keyword>
<dbReference type="InterPro" id="IPR001128">
    <property type="entry name" value="Cyt_P450"/>
</dbReference>
<keyword evidence="4 8" id="KW-0479">Metal-binding</keyword>
<evidence type="ECO:0000256" key="8">
    <source>
        <dbReference type="PIRSR" id="PIRSR602401-1"/>
    </source>
</evidence>
<evidence type="ECO:0000313" key="11">
    <source>
        <dbReference type="EMBL" id="OGM48276.1"/>
    </source>
</evidence>
<dbReference type="Pfam" id="PF00067">
    <property type="entry name" value="p450"/>
    <property type="match status" value="1"/>
</dbReference>
<evidence type="ECO:0000256" key="4">
    <source>
        <dbReference type="ARBA" id="ARBA00022723"/>
    </source>
</evidence>
<dbReference type="PROSITE" id="PS00086">
    <property type="entry name" value="CYTOCHROME_P450"/>
    <property type="match status" value="1"/>
</dbReference>
<evidence type="ECO:0000256" key="2">
    <source>
        <dbReference type="ARBA" id="ARBA00010617"/>
    </source>
</evidence>
<keyword evidence="10" id="KW-1133">Transmembrane helix</keyword>
<dbReference type="PANTHER" id="PTHR24305:SF29">
    <property type="entry name" value="BENZOATE-PARA-HYDROXYLASE"/>
    <property type="match status" value="1"/>
</dbReference>
<accession>A0A1F8A977</accession>
<keyword evidence="12" id="KW-1185">Reference proteome</keyword>
<dbReference type="GO" id="GO:0004497">
    <property type="term" value="F:monooxygenase activity"/>
    <property type="evidence" value="ECO:0007669"/>
    <property type="project" value="UniProtKB-KW"/>
</dbReference>
<keyword evidence="10" id="KW-0812">Transmembrane</keyword>
<feature type="transmembrane region" description="Helical" evidence="10">
    <location>
        <begin position="6"/>
        <end position="24"/>
    </location>
</feature>
<dbReference type="InterPro" id="IPR036396">
    <property type="entry name" value="Cyt_P450_sf"/>
</dbReference>
<evidence type="ECO:0000256" key="5">
    <source>
        <dbReference type="ARBA" id="ARBA00023002"/>
    </source>
</evidence>
<keyword evidence="5 9" id="KW-0560">Oxidoreductase</keyword>
<evidence type="ECO:0000256" key="3">
    <source>
        <dbReference type="ARBA" id="ARBA00022617"/>
    </source>
</evidence>
<proteinExistence type="inferred from homology"/>
<keyword evidence="3 8" id="KW-0349">Heme</keyword>
<feature type="binding site" description="axial binding residue" evidence="8">
    <location>
        <position position="462"/>
    </location>
    <ligand>
        <name>heme</name>
        <dbReference type="ChEBI" id="CHEBI:30413"/>
    </ligand>
    <ligandPart>
        <name>Fe</name>
        <dbReference type="ChEBI" id="CHEBI:18248"/>
    </ligandPart>
</feature>
<dbReference type="SUPFAM" id="SSF48264">
    <property type="entry name" value="Cytochrome P450"/>
    <property type="match status" value="1"/>
</dbReference>
<dbReference type="InterPro" id="IPR002401">
    <property type="entry name" value="Cyt_P450_E_grp-I"/>
</dbReference>
<evidence type="ECO:0000256" key="7">
    <source>
        <dbReference type="ARBA" id="ARBA00023033"/>
    </source>
</evidence>
<gene>
    <name evidence="11" type="ORF">ABOM_002136</name>
</gene>
<dbReference type="InterPro" id="IPR050121">
    <property type="entry name" value="Cytochrome_P450_monoxygenase"/>
</dbReference>
<comment type="cofactor">
    <cofactor evidence="1 8">
        <name>heme</name>
        <dbReference type="ChEBI" id="CHEBI:30413"/>
    </cofactor>
</comment>
<dbReference type="STRING" id="109264.A0A1F8A977"/>
<protein>
    <submittedName>
        <fullName evidence="11">Benzoate 4-monooxygenase</fullName>
    </submittedName>
</protein>
<keyword evidence="10" id="KW-0472">Membrane</keyword>
<dbReference type="RefSeq" id="XP_022391993.1">
    <property type="nucleotide sequence ID" value="XM_022529266.1"/>
</dbReference>
<dbReference type="Gene3D" id="1.10.630.10">
    <property type="entry name" value="Cytochrome P450"/>
    <property type="match status" value="1"/>
</dbReference>
<evidence type="ECO:0000256" key="6">
    <source>
        <dbReference type="ARBA" id="ARBA00023004"/>
    </source>
</evidence>
<sequence>MLRDLYLYLVLILILGLLGVYYVAGYVKRWHLHDIPGHTIAGFSRIWLIRQVRQGHRSLVVHDLHTRYGKIVRLAPNHISVADESAIQVIYGHGNGFLKRRVHRNDFYNAFLNVDWSIFTTRSRAEHTRKRKIVSHAFSARSLAHVEQYAHNNMELLVRQWRKVIDSQKCSDDRHAVLDAQPWCNYLTFDIIGDLAFGAPFGMLEKGDDTVSMRRGPNDPEVTLNAVEVLTHRSDVSATLGICSGLIPYAKWLPDPFFRQGAEAIANLAGVARAAVDRRLGMAEKRGDLLAHLIDAEDQAGAKLGHRELTGEAVTLIAAGSDTSSSMLCALLYWVSSTPRVLWKLQLALDVAIPADVDVPYLETVKKITYLQWVIWETLRIHSTFGQGLPRQVPPDRGPVEICGHTFYPGDVLSIPGYTMHHAVDIWGADVEDFVPERWDPRRLTQRQKESFIPFSHGPRACIGRNLAEMELFVGCATLFRLFDIRVERQGPLDVREGWLRKPVSLQIGIRHRYLDARSC</sequence>
<evidence type="ECO:0000256" key="9">
    <source>
        <dbReference type="RuleBase" id="RU000461"/>
    </source>
</evidence>
<dbReference type="PRINTS" id="PR00385">
    <property type="entry name" value="P450"/>
</dbReference>
<evidence type="ECO:0000256" key="10">
    <source>
        <dbReference type="SAM" id="Phobius"/>
    </source>
</evidence>
<reference evidence="11 12" key="1">
    <citation type="journal article" date="2016" name="Genome Biol. Evol.">
        <title>Draft genome sequence of an aflatoxigenic Aspergillus species, A. bombycis.</title>
        <authorList>
            <person name="Moore G.G."/>
            <person name="Mack B.M."/>
            <person name="Beltz S.B."/>
            <person name="Gilbert M.K."/>
        </authorList>
    </citation>
    <scope>NUCLEOTIDE SEQUENCE [LARGE SCALE GENOMIC DNA]</scope>
    <source>
        <strain evidence="12">NRRL 26010</strain>
    </source>
</reference>
<dbReference type="GeneID" id="34445526"/>
<dbReference type="CDD" id="cd11061">
    <property type="entry name" value="CYP67-like"/>
    <property type="match status" value="1"/>
</dbReference>
<dbReference type="AlphaFoldDB" id="A0A1F8A977"/>
<comment type="caution">
    <text evidence="11">The sequence shown here is derived from an EMBL/GenBank/DDBJ whole genome shotgun (WGS) entry which is preliminary data.</text>
</comment>